<reference evidence="1" key="2">
    <citation type="submission" date="2020-11" db="EMBL/GenBank/DDBJ databases">
        <authorList>
            <person name="McCartney M.A."/>
            <person name="Auch B."/>
            <person name="Kono T."/>
            <person name="Mallez S."/>
            <person name="Becker A."/>
            <person name="Gohl D.M."/>
            <person name="Silverstein K.A.T."/>
            <person name="Koren S."/>
            <person name="Bechman K.B."/>
            <person name="Herman A."/>
            <person name="Abrahante J.E."/>
            <person name="Garbe J."/>
        </authorList>
    </citation>
    <scope>NUCLEOTIDE SEQUENCE</scope>
    <source>
        <strain evidence="1">Duluth1</strain>
        <tissue evidence="1">Whole animal</tissue>
    </source>
</reference>
<keyword evidence="2" id="KW-1185">Reference proteome</keyword>
<sequence length="110" mass="12507">MASVGYGDSLGLFTDINEAVDKIQSQLEHIGVYQNQWQKPKTDYGEVNATWLDQMKRSKCVGDIDFNKADWAESRQAVDAIMDLLLKQLREQARASEWILTSVKEAQEKA</sequence>
<reference evidence="1" key="1">
    <citation type="journal article" date="2019" name="bioRxiv">
        <title>The Genome of the Zebra Mussel, Dreissena polymorpha: A Resource for Invasive Species Research.</title>
        <authorList>
            <person name="McCartney M.A."/>
            <person name="Auch B."/>
            <person name="Kono T."/>
            <person name="Mallez S."/>
            <person name="Zhang Y."/>
            <person name="Obille A."/>
            <person name="Becker A."/>
            <person name="Abrahante J.E."/>
            <person name="Garbe J."/>
            <person name="Badalamenti J.P."/>
            <person name="Herman A."/>
            <person name="Mangelson H."/>
            <person name="Liachko I."/>
            <person name="Sullivan S."/>
            <person name="Sone E.D."/>
            <person name="Koren S."/>
            <person name="Silverstein K.A.T."/>
            <person name="Beckman K.B."/>
            <person name="Gohl D.M."/>
        </authorList>
    </citation>
    <scope>NUCLEOTIDE SEQUENCE</scope>
    <source>
        <strain evidence="1">Duluth1</strain>
        <tissue evidence="1">Whole animal</tissue>
    </source>
</reference>
<dbReference type="Proteomes" id="UP000828390">
    <property type="component" value="Unassembled WGS sequence"/>
</dbReference>
<protein>
    <submittedName>
        <fullName evidence="1">Uncharacterized protein</fullName>
    </submittedName>
</protein>
<organism evidence="1 2">
    <name type="scientific">Dreissena polymorpha</name>
    <name type="common">Zebra mussel</name>
    <name type="synonym">Mytilus polymorpha</name>
    <dbReference type="NCBI Taxonomy" id="45954"/>
    <lineage>
        <taxon>Eukaryota</taxon>
        <taxon>Metazoa</taxon>
        <taxon>Spiralia</taxon>
        <taxon>Lophotrochozoa</taxon>
        <taxon>Mollusca</taxon>
        <taxon>Bivalvia</taxon>
        <taxon>Autobranchia</taxon>
        <taxon>Heteroconchia</taxon>
        <taxon>Euheterodonta</taxon>
        <taxon>Imparidentia</taxon>
        <taxon>Neoheterodontei</taxon>
        <taxon>Myida</taxon>
        <taxon>Dreissenoidea</taxon>
        <taxon>Dreissenidae</taxon>
        <taxon>Dreissena</taxon>
    </lineage>
</organism>
<proteinExistence type="predicted"/>
<evidence type="ECO:0000313" key="2">
    <source>
        <dbReference type="Proteomes" id="UP000828390"/>
    </source>
</evidence>
<dbReference type="EMBL" id="JAIWYP010000009">
    <property type="protein sequence ID" value="KAH3775143.1"/>
    <property type="molecule type" value="Genomic_DNA"/>
</dbReference>
<evidence type="ECO:0000313" key="1">
    <source>
        <dbReference type="EMBL" id="KAH3775143.1"/>
    </source>
</evidence>
<accession>A0A9D4IKP8</accession>
<name>A0A9D4IKP8_DREPO</name>
<gene>
    <name evidence="1" type="ORF">DPMN_176540</name>
</gene>
<comment type="caution">
    <text evidence="1">The sequence shown here is derived from an EMBL/GenBank/DDBJ whole genome shotgun (WGS) entry which is preliminary data.</text>
</comment>
<dbReference type="AlphaFoldDB" id="A0A9D4IKP8"/>